<dbReference type="InterPro" id="IPR027417">
    <property type="entry name" value="P-loop_NTPase"/>
</dbReference>
<feature type="repeat" description="WD" evidence="3">
    <location>
        <begin position="940"/>
        <end position="975"/>
    </location>
</feature>
<gene>
    <name evidence="5" type="ORF">M1O15_13600</name>
</gene>
<accession>A0ABT0IAT8</accession>
<protein>
    <submittedName>
        <fullName evidence="5">AAA family ATPase</fullName>
    </submittedName>
</protein>
<evidence type="ECO:0000256" key="3">
    <source>
        <dbReference type="PROSITE-ProRule" id="PRU00221"/>
    </source>
</evidence>
<feature type="repeat" description="WD" evidence="3">
    <location>
        <begin position="1069"/>
        <end position="1110"/>
    </location>
</feature>
<evidence type="ECO:0000313" key="5">
    <source>
        <dbReference type="EMBL" id="MCK8678414.1"/>
    </source>
</evidence>
<dbReference type="PROSITE" id="PS50082">
    <property type="entry name" value="WD_REPEATS_2"/>
    <property type="match status" value="8"/>
</dbReference>
<dbReference type="PANTHER" id="PTHR19879:SF9">
    <property type="entry name" value="TRANSCRIPTION INITIATION FACTOR TFIID SUBUNIT 5"/>
    <property type="match status" value="1"/>
</dbReference>
<dbReference type="Pfam" id="PF20703">
    <property type="entry name" value="nSTAND1"/>
    <property type="match status" value="1"/>
</dbReference>
<evidence type="ECO:0000256" key="1">
    <source>
        <dbReference type="ARBA" id="ARBA00022574"/>
    </source>
</evidence>
<dbReference type="SUPFAM" id="SSF50998">
    <property type="entry name" value="Quinoprotein alcohol dehydrogenase-like"/>
    <property type="match status" value="1"/>
</dbReference>
<evidence type="ECO:0000259" key="4">
    <source>
        <dbReference type="Pfam" id="PF20703"/>
    </source>
</evidence>
<feature type="repeat" description="WD" evidence="3">
    <location>
        <begin position="1206"/>
        <end position="1247"/>
    </location>
</feature>
<name>A0ABT0IAT8_9ACTN</name>
<feature type="repeat" description="WD" evidence="3">
    <location>
        <begin position="806"/>
        <end position="847"/>
    </location>
</feature>
<feature type="repeat" description="WD" evidence="3">
    <location>
        <begin position="1160"/>
        <end position="1201"/>
    </location>
</feature>
<dbReference type="PANTHER" id="PTHR19879">
    <property type="entry name" value="TRANSCRIPTION INITIATION FACTOR TFIID"/>
    <property type="match status" value="1"/>
</dbReference>
<dbReference type="PROSITE" id="PS00678">
    <property type="entry name" value="WD_REPEATS_1"/>
    <property type="match status" value="1"/>
</dbReference>
<dbReference type="InterPro" id="IPR011047">
    <property type="entry name" value="Quinoprotein_ADH-like_sf"/>
</dbReference>
<proteinExistence type="predicted"/>
<dbReference type="Proteomes" id="UP001522868">
    <property type="component" value="Unassembled WGS sequence"/>
</dbReference>
<dbReference type="InterPro" id="IPR020472">
    <property type="entry name" value="WD40_PAC1"/>
</dbReference>
<dbReference type="InterPro" id="IPR001680">
    <property type="entry name" value="WD40_rpt"/>
</dbReference>
<dbReference type="PROSITE" id="PS50294">
    <property type="entry name" value="WD_REPEATS_REGION"/>
    <property type="match status" value="5"/>
</dbReference>
<sequence length="1321" mass="139855">MNETPDPFVLTPEDREDRLAFGRALQRLRTRSGLSLRRLEQACAEVHRVSRGTIEHWGKGGIVSAANEPAFACALRAMGVSDDAAVDDWISTAQALRTQRAKPPAAEPYRGLRSYDAESAAVFHGRAALVEEVLGRIELIRATGGLLVLTGASGTGKSSLLNAGVLPALAAGSLPDSGSWPVLALSAESHEPHALAALARAVAAHLRDDPETVLHELQSGTDSIKAICRRIVSMPRERSASRRSPSGGHARFVVVVDQFERAVVSAEDGPGSEESLAAFITVLGAMATAPDAAVVLVGVRLDFLDAVVSHRTIRRLMRERPPVFVGPMDEGDLSQVIERPSRAFGVVPEPGFVEKVLGDVSARGGRSAHQAGVLPLLSHALQMTWARSAGKEMTLVDYAAAGGVEGALRSTAESTYTGLSPAQQAVARRVFLCLVHVQPTGAATRRRVSQDDLFMEVGGEQADVDLVLDRFVARRLLIIDDGVEIAHEALIAAWPELRDWLDAGRGARLVAQQVSADAREWDQSGRPGADLYSATRLEAARQWRQNHPADSGKLTRAFIDASVRRSRHRVQLVWGTIAVLVALLCVAATLSLVTSHQASDLERQRNEAQSRSLAVQSSILRSKDVNLARQLALVAYRISPTVEARSALMEATALAPAVRMLGGDRRRIMYAVGIHPGGRVVAAASQGSVRLWDVSAASRPRALPPAPGPDCGKIYALAFSPHGNVLAASCDGGSIHLWNTSDPTAPVALPPLTGLGTNMYSVVFSRDGATMATAGARARVKGGVSGTVQLWSVAGTSLQPLGGAVRAAKTSAVKSVAFHPSGRALAVGSDDGSVAIWDISRPRRMTSPVSAAAGTKAVGQLAFSPDGRLLAAGGADNLVRLWSTADPREPAVAGEAIDGSSSYINAVAFSPDSRTLAIAGSDSNTGLRLVDLSNRRVTATLPHPSPVTSVKFRPDGRQVITGANDGAARLWSVDSLALAGLDYTLSAARFSPDGRTLALGSADLRLFDIADPQYPKLLGRPRRNADAFSGTLAYSSHASLLAEGHGKSGTVQLWDTTAPARPTPYGPPLQAHSAQVETIAFSPDDTMLATGGREGEVRLWDVRTPRAPTRLSTPGTFPGFVNQVAFSPDGEVLAAGSTNKTVRLFDISAPRTPRPLGSPLTPGDHYVYAVTFSPDGSMLAVGLADGTVHLYDVSDVSRPRRLTKPLAGPEGYVLALAFAPRGSSLAATGGDGTVWVWNLSAAGTPTRYATLRMSSGALYPAHFHPRRPLLVSGGDEKRAWLWTTDPDEAGRLICDTTGDRITREEWDKYLPVGFTYAPPCP</sequence>
<dbReference type="CDD" id="cd00200">
    <property type="entry name" value="WD40"/>
    <property type="match status" value="2"/>
</dbReference>
<organism evidence="5 6">
    <name type="scientific">Streptomyces lichenis</name>
    <dbReference type="NCBI Taxonomy" id="2306967"/>
    <lineage>
        <taxon>Bacteria</taxon>
        <taxon>Bacillati</taxon>
        <taxon>Actinomycetota</taxon>
        <taxon>Actinomycetes</taxon>
        <taxon>Kitasatosporales</taxon>
        <taxon>Streptomycetaceae</taxon>
        <taxon>Streptomyces</taxon>
    </lineage>
</organism>
<feature type="repeat" description="WD" evidence="3">
    <location>
        <begin position="1121"/>
        <end position="1155"/>
    </location>
</feature>
<evidence type="ECO:0000256" key="2">
    <source>
        <dbReference type="ARBA" id="ARBA00022737"/>
    </source>
</evidence>
<dbReference type="Pfam" id="PF00400">
    <property type="entry name" value="WD40"/>
    <property type="match status" value="10"/>
</dbReference>
<feature type="domain" description="Novel STAND NTPase 1" evidence="4">
    <location>
        <begin position="108"/>
        <end position="527"/>
    </location>
</feature>
<dbReference type="RefSeq" id="WP_248634061.1">
    <property type="nucleotide sequence ID" value="NZ_JALPTH010000011.1"/>
</dbReference>
<dbReference type="SUPFAM" id="SSF52540">
    <property type="entry name" value="P-loop containing nucleoside triphosphate hydrolases"/>
    <property type="match status" value="1"/>
</dbReference>
<dbReference type="InterPro" id="IPR019775">
    <property type="entry name" value="WD40_repeat_CS"/>
</dbReference>
<dbReference type="Gene3D" id="3.40.50.300">
    <property type="entry name" value="P-loop containing nucleotide triphosphate hydrolases"/>
    <property type="match status" value="1"/>
</dbReference>
<feature type="repeat" description="WD" evidence="3">
    <location>
        <begin position="714"/>
        <end position="748"/>
    </location>
</feature>
<dbReference type="SMART" id="SM00320">
    <property type="entry name" value="WD40"/>
    <property type="match status" value="12"/>
</dbReference>
<keyword evidence="2" id="KW-0677">Repeat</keyword>
<dbReference type="InterPro" id="IPR049052">
    <property type="entry name" value="nSTAND1"/>
</dbReference>
<feature type="repeat" description="WD" evidence="3">
    <location>
        <begin position="851"/>
        <end position="892"/>
    </location>
</feature>
<dbReference type="InterPro" id="IPR036322">
    <property type="entry name" value="WD40_repeat_dom_sf"/>
</dbReference>
<dbReference type="EMBL" id="JALPTH010000011">
    <property type="protein sequence ID" value="MCK8678414.1"/>
    <property type="molecule type" value="Genomic_DNA"/>
</dbReference>
<keyword evidence="6" id="KW-1185">Reference proteome</keyword>
<comment type="caution">
    <text evidence="5">The sequence shown here is derived from an EMBL/GenBank/DDBJ whole genome shotgun (WGS) entry which is preliminary data.</text>
</comment>
<dbReference type="InterPro" id="IPR015943">
    <property type="entry name" value="WD40/YVTN_repeat-like_dom_sf"/>
</dbReference>
<dbReference type="PRINTS" id="PR00320">
    <property type="entry name" value="GPROTEINBRPT"/>
</dbReference>
<dbReference type="SUPFAM" id="SSF50978">
    <property type="entry name" value="WD40 repeat-like"/>
    <property type="match status" value="1"/>
</dbReference>
<evidence type="ECO:0000313" key="6">
    <source>
        <dbReference type="Proteomes" id="UP001522868"/>
    </source>
</evidence>
<keyword evidence="1 3" id="KW-0853">WD repeat</keyword>
<dbReference type="Gene3D" id="2.130.10.10">
    <property type="entry name" value="YVTN repeat-like/Quinoprotein amine dehydrogenase"/>
    <property type="match status" value="5"/>
</dbReference>
<reference evidence="5 6" key="1">
    <citation type="submission" date="2022-04" db="EMBL/GenBank/DDBJ databases">
        <title>Streptomyces sp. nov. LCR6-01 isolated from Lichen of Dirinaria sp.</title>
        <authorList>
            <person name="Kanchanasin P."/>
            <person name="Tanasupawat S."/>
            <person name="Phongsopitanun W."/>
        </authorList>
    </citation>
    <scope>NUCLEOTIDE SEQUENCE [LARGE SCALE GENOMIC DNA]</scope>
    <source>
        <strain evidence="5 6">LCR6-01</strain>
    </source>
</reference>